<dbReference type="AlphaFoldDB" id="A0A368QU98"/>
<sequence>MFQLMLEKGSCSSFTEHSGTCRTLALELCSFEVKSSGQFLTPAMSISPLCHKTHRTDHIANYRNFQIRTSDCFLENPKLGDQTDHISDWENNPYCKETCERNYWTLEFSGQSVLTDPTCERLIMA</sequence>
<gene>
    <name evidence="1" type="ORF">SETIT_4G143600v2</name>
</gene>
<reference evidence="1" key="2">
    <citation type="submission" date="2015-07" db="EMBL/GenBank/DDBJ databases">
        <authorList>
            <person name="Noorani M."/>
        </authorList>
    </citation>
    <scope>NUCLEOTIDE SEQUENCE</scope>
    <source>
        <strain evidence="1">Yugu1</strain>
    </source>
</reference>
<dbReference type="EMBL" id="CM003531">
    <property type="protein sequence ID" value="RCV21492.1"/>
    <property type="molecule type" value="Genomic_DNA"/>
</dbReference>
<organism evidence="1">
    <name type="scientific">Setaria italica</name>
    <name type="common">Foxtail millet</name>
    <name type="synonym">Panicum italicum</name>
    <dbReference type="NCBI Taxonomy" id="4555"/>
    <lineage>
        <taxon>Eukaryota</taxon>
        <taxon>Viridiplantae</taxon>
        <taxon>Streptophyta</taxon>
        <taxon>Embryophyta</taxon>
        <taxon>Tracheophyta</taxon>
        <taxon>Spermatophyta</taxon>
        <taxon>Magnoliopsida</taxon>
        <taxon>Liliopsida</taxon>
        <taxon>Poales</taxon>
        <taxon>Poaceae</taxon>
        <taxon>PACMAD clade</taxon>
        <taxon>Panicoideae</taxon>
        <taxon>Panicodae</taxon>
        <taxon>Paniceae</taxon>
        <taxon>Cenchrinae</taxon>
        <taxon>Setaria</taxon>
    </lineage>
</organism>
<protein>
    <submittedName>
        <fullName evidence="1">Uncharacterized protein</fullName>
    </submittedName>
</protein>
<accession>A0A368QU98</accession>
<name>A0A368QU98_SETIT</name>
<proteinExistence type="predicted"/>
<reference evidence="1" key="1">
    <citation type="journal article" date="2012" name="Nat. Biotechnol.">
        <title>Reference genome sequence of the model plant Setaria.</title>
        <authorList>
            <person name="Bennetzen J.L."/>
            <person name="Schmutz J."/>
            <person name="Wang H."/>
            <person name="Percifield R."/>
            <person name="Hawkins J."/>
            <person name="Pontaroli A.C."/>
            <person name="Estep M."/>
            <person name="Feng L."/>
            <person name="Vaughn J.N."/>
            <person name="Grimwood J."/>
            <person name="Jenkins J."/>
            <person name="Barry K."/>
            <person name="Lindquist E."/>
            <person name="Hellsten U."/>
            <person name="Deshpande S."/>
            <person name="Wang X."/>
            <person name="Wu X."/>
            <person name="Mitros T."/>
            <person name="Triplett J."/>
            <person name="Yang X."/>
            <person name="Ye C.Y."/>
            <person name="Mauro-Herrera M."/>
            <person name="Wang L."/>
            <person name="Li P."/>
            <person name="Sharma M."/>
            <person name="Sharma R."/>
            <person name="Ronald P.C."/>
            <person name="Panaud O."/>
            <person name="Kellogg E.A."/>
            <person name="Brutnell T.P."/>
            <person name="Doust A.N."/>
            <person name="Tuskan G.A."/>
            <person name="Rokhsar D."/>
            <person name="Devos K.M."/>
        </authorList>
    </citation>
    <scope>NUCLEOTIDE SEQUENCE [LARGE SCALE GENOMIC DNA]</scope>
    <source>
        <strain evidence="1">Yugu1</strain>
    </source>
</reference>
<evidence type="ECO:0000313" key="1">
    <source>
        <dbReference type="EMBL" id="RCV21492.1"/>
    </source>
</evidence>